<sequence>MDIQIFRELIEIGFKPIPIYWNAETKTADSHVVKHSEITEDNYSNTTIDKWLKEIEQANGIALKLFPPFAAFDFDLKNTDNKEVFKDWFQIVNATNDEVLRKVCIEETRNKGYHIYFKYPHLSHKVGIAANEKGNEIISVYTGGLLSYCAPTPGYTMFHNSFDDLQELTQEEYDLLVSVSATFNEYKDNLEHKESSFNPVEYPIDYETTCLSFDYNITDEAFETMLNEMSLYRNTVYKYSKNDKHIAYLRKDSTATYSAKVYWKSRKVILFTTSMPDYPNWQDRKGASDKSWVLTPSRIIYYRNKRDWVKTIEEIQIICDSIGIEIKQKPIELQPLRQDRMQFPYDIFPDYVQEYIKCHNIQHEYIASFMFSALATAIGNTCYLEALDGYFVKPIIYLAVVANAGSAKSPSMKIAFDFLTQQDNETFKQYKTKKAAYLEDKAVFDKDKKSNTPPSLPILSQNIIQDATIETVINVLQYNNKGCVLMADELIGFIKRMNAYKQGDDLQKWLEMWDGSSIMLQRITREETKIIDYTCNVVGGIQPGVLDQLSNGENAYNGFYHRFLFSYPNPQEKASFEQLYKPTYLKERVTGLFNDLYTHRGNEMKTHYTMSAEAMALYKRWHDHKNTYYNKSNNDNVKGIIAKYQGYCLRFALIIQAISDGSYRVGYIMQDSMERAIRLTEYFFANMNKALKLLDPETPIDTLKSPYDKIYMELPELFTLKAGLIISEKYKVKSSAFKMFLIRQKDLFKNGTEKGTYIKNL</sequence>
<proteinExistence type="predicted"/>
<evidence type="ECO:0008006" key="2">
    <source>
        <dbReference type="Google" id="ProtNLM"/>
    </source>
</evidence>
<organism evidence="1">
    <name type="scientific">uncultured Caudovirales phage</name>
    <dbReference type="NCBI Taxonomy" id="2100421"/>
    <lineage>
        <taxon>Viruses</taxon>
        <taxon>Duplodnaviria</taxon>
        <taxon>Heunggongvirae</taxon>
        <taxon>Uroviricota</taxon>
        <taxon>Caudoviricetes</taxon>
        <taxon>Peduoviridae</taxon>
        <taxon>Maltschvirus</taxon>
        <taxon>Maltschvirus maltsch</taxon>
    </lineage>
</organism>
<dbReference type="Pfam" id="PF13148">
    <property type="entry name" value="DUF3987"/>
    <property type="match status" value="1"/>
</dbReference>
<reference evidence="1" key="1">
    <citation type="submission" date="2020-04" db="EMBL/GenBank/DDBJ databases">
        <authorList>
            <person name="Chiriac C."/>
            <person name="Salcher M."/>
            <person name="Ghai R."/>
            <person name="Kavagutti S V."/>
        </authorList>
    </citation>
    <scope>NUCLEOTIDE SEQUENCE</scope>
</reference>
<protein>
    <recommendedName>
        <fullName evidence="2">DUF3987 domain-containing protein</fullName>
    </recommendedName>
</protein>
<gene>
    <name evidence="1" type="ORF">UFOVP129_56</name>
</gene>
<evidence type="ECO:0000313" key="1">
    <source>
        <dbReference type="EMBL" id="CAB4131176.1"/>
    </source>
</evidence>
<accession>A0A6J5LDD7</accession>
<dbReference type="EMBL" id="LR796245">
    <property type="protein sequence ID" value="CAB4131176.1"/>
    <property type="molecule type" value="Genomic_DNA"/>
</dbReference>
<dbReference type="SUPFAM" id="SSF56747">
    <property type="entry name" value="Prim-pol domain"/>
    <property type="match status" value="1"/>
</dbReference>
<dbReference type="InterPro" id="IPR025048">
    <property type="entry name" value="DUF3987"/>
</dbReference>
<name>A0A6J5LDD7_9CAUD</name>